<evidence type="ECO:0000313" key="2">
    <source>
        <dbReference type="Proteomes" id="UP000257109"/>
    </source>
</evidence>
<feature type="non-terminal residue" evidence="1">
    <location>
        <position position="1"/>
    </location>
</feature>
<dbReference type="InterPro" id="IPR043128">
    <property type="entry name" value="Rev_trsase/Diguanyl_cyclase"/>
</dbReference>
<reference evidence="1" key="1">
    <citation type="submission" date="2018-05" db="EMBL/GenBank/DDBJ databases">
        <title>Draft genome of Mucuna pruriens seed.</title>
        <authorList>
            <person name="Nnadi N.E."/>
            <person name="Vos R."/>
            <person name="Hasami M.H."/>
            <person name="Devisetty U.K."/>
            <person name="Aguiy J.C."/>
        </authorList>
    </citation>
    <scope>NUCLEOTIDE SEQUENCE [LARGE SCALE GENOMIC DNA]</scope>
    <source>
        <strain evidence="1">JCA_2017</strain>
    </source>
</reference>
<gene>
    <name evidence="1" type="primary">pol</name>
    <name evidence="1" type="ORF">CR513_01398</name>
</gene>
<sequence length="162" mass="18621">MREIHIALANQHKTKFTYPFDTFAYTKMPFSLCNASCMEVFIDDFTMYGSSFDACLESSSRGLDRCIETNLVLNFEKCHFMVTKGIVSGHQVSNKGVEVVKAKIDIIASLSHPTYMRFIQNFIKIAFPMSKLLHQHVEFVFNHPCIEAFQELKKRLTTIPIL</sequence>
<proteinExistence type="predicted"/>
<dbReference type="PANTHER" id="PTHR37984:SF5">
    <property type="entry name" value="PROTEIN NYNRIN-LIKE"/>
    <property type="match status" value="1"/>
</dbReference>
<accession>A0A371IF38</accession>
<dbReference type="PANTHER" id="PTHR37984">
    <property type="entry name" value="PROTEIN CBG26694"/>
    <property type="match status" value="1"/>
</dbReference>
<dbReference type="OrthoDB" id="1689949at2759"/>
<organism evidence="1 2">
    <name type="scientific">Mucuna pruriens</name>
    <name type="common">Velvet bean</name>
    <name type="synonym">Dolichos pruriens</name>
    <dbReference type="NCBI Taxonomy" id="157652"/>
    <lineage>
        <taxon>Eukaryota</taxon>
        <taxon>Viridiplantae</taxon>
        <taxon>Streptophyta</taxon>
        <taxon>Embryophyta</taxon>
        <taxon>Tracheophyta</taxon>
        <taxon>Spermatophyta</taxon>
        <taxon>Magnoliopsida</taxon>
        <taxon>eudicotyledons</taxon>
        <taxon>Gunneridae</taxon>
        <taxon>Pentapetalae</taxon>
        <taxon>rosids</taxon>
        <taxon>fabids</taxon>
        <taxon>Fabales</taxon>
        <taxon>Fabaceae</taxon>
        <taxon>Papilionoideae</taxon>
        <taxon>50 kb inversion clade</taxon>
        <taxon>NPAAA clade</taxon>
        <taxon>indigoferoid/millettioid clade</taxon>
        <taxon>Phaseoleae</taxon>
        <taxon>Mucuna</taxon>
    </lineage>
</organism>
<comment type="caution">
    <text evidence="1">The sequence shown here is derived from an EMBL/GenBank/DDBJ whole genome shotgun (WGS) entry which is preliminary data.</text>
</comment>
<dbReference type="EMBL" id="QJKJ01000238">
    <property type="protein sequence ID" value="RDY13640.1"/>
    <property type="molecule type" value="Genomic_DNA"/>
</dbReference>
<dbReference type="InterPro" id="IPR043502">
    <property type="entry name" value="DNA/RNA_pol_sf"/>
</dbReference>
<protein>
    <submittedName>
        <fullName evidence="1">Retrovirus-related Pol polyprotein from transposon 17.6</fullName>
    </submittedName>
</protein>
<dbReference type="SUPFAM" id="SSF56672">
    <property type="entry name" value="DNA/RNA polymerases"/>
    <property type="match status" value="1"/>
</dbReference>
<dbReference type="Proteomes" id="UP000257109">
    <property type="component" value="Unassembled WGS sequence"/>
</dbReference>
<keyword evidence="2" id="KW-1185">Reference proteome</keyword>
<name>A0A371IF38_MUCPR</name>
<dbReference type="Gene3D" id="3.30.70.270">
    <property type="match status" value="2"/>
</dbReference>
<dbReference type="AlphaFoldDB" id="A0A371IF38"/>
<evidence type="ECO:0000313" key="1">
    <source>
        <dbReference type="EMBL" id="RDY13640.1"/>
    </source>
</evidence>
<dbReference type="InterPro" id="IPR050951">
    <property type="entry name" value="Retrovirus_Pol_polyprotein"/>
</dbReference>